<keyword evidence="2" id="KW-1185">Reference proteome</keyword>
<organism evidence="1 2">
    <name type="scientific">Theobroma cacao</name>
    <name type="common">Cacao</name>
    <name type="synonym">Cocoa</name>
    <dbReference type="NCBI Taxonomy" id="3641"/>
    <lineage>
        <taxon>Eukaryota</taxon>
        <taxon>Viridiplantae</taxon>
        <taxon>Streptophyta</taxon>
        <taxon>Embryophyta</taxon>
        <taxon>Tracheophyta</taxon>
        <taxon>Spermatophyta</taxon>
        <taxon>Magnoliopsida</taxon>
        <taxon>eudicotyledons</taxon>
        <taxon>Gunneridae</taxon>
        <taxon>Pentapetalae</taxon>
        <taxon>rosids</taxon>
        <taxon>malvids</taxon>
        <taxon>Malvales</taxon>
        <taxon>Malvaceae</taxon>
        <taxon>Byttnerioideae</taxon>
        <taxon>Theobroma</taxon>
    </lineage>
</organism>
<dbReference type="Gramene" id="EOY06132">
    <property type="protein sequence ID" value="EOY06132"/>
    <property type="gene ID" value="TCM_020951"/>
</dbReference>
<accession>A0A061EP55</accession>
<evidence type="ECO:0000313" key="2">
    <source>
        <dbReference type="Proteomes" id="UP000026915"/>
    </source>
</evidence>
<dbReference type="EMBL" id="CM001882">
    <property type="protein sequence ID" value="EOY06132.1"/>
    <property type="molecule type" value="Genomic_DNA"/>
</dbReference>
<reference evidence="1 2" key="1">
    <citation type="journal article" date="2013" name="Genome Biol.">
        <title>The genome sequence of the most widely cultivated cacao type and its use to identify candidate genes regulating pod color.</title>
        <authorList>
            <person name="Motamayor J.C."/>
            <person name="Mockaitis K."/>
            <person name="Schmutz J."/>
            <person name="Haiminen N."/>
            <person name="Iii D.L."/>
            <person name="Cornejo O."/>
            <person name="Findley S.D."/>
            <person name="Zheng P."/>
            <person name="Utro F."/>
            <person name="Royaert S."/>
            <person name="Saski C."/>
            <person name="Jenkins J."/>
            <person name="Podicheti R."/>
            <person name="Zhao M."/>
            <person name="Scheffler B.E."/>
            <person name="Stack J.C."/>
            <person name="Feltus F.A."/>
            <person name="Mustiga G.M."/>
            <person name="Amores F."/>
            <person name="Phillips W."/>
            <person name="Marelli J.P."/>
            <person name="May G.D."/>
            <person name="Shapiro H."/>
            <person name="Ma J."/>
            <person name="Bustamante C.D."/>
            <person name="Schnell R.J."/>
            <person name="Main D."/>
            <person name="Gilbert D."/>
            <person name="Parida L."/>
            <person name="Kuhn D.N."/>
        </authorList>
    </citation>
    <scope>NUCLEOTIDE SEQUENCE [LARGE SCALE GENOMIC DNA]</scope>
    <source>
        <strain evidence="2">cv. Matina 1-6</strain>
    </source>
</reference>
<name>A0A061EP55_THECC</name>
<evidence type="ECO:0000313" key="1">
    <source>
        <dbReference type="EMBL" id="EOY06132.1"/>
    </source>
</evidence>
<protein>
    <submittedName>
        <fullName evidence="1">Uncharacterized protein</fullName>
    </submittedName>
</protein>
<proteinExistence type="predicted"/>
<dbReference type="Proteomes" id="UP000026915">
    <property type="component" value="Chromosome 4"/>
</dbReference>
<dbReference type="InParanoid" id="A0A061EP55"/>
<gene>
    <name evidence="1" type="ORF">TCM_020951</name>
</gene>
<dbReference type="HOGENOM" id="CLU_2459212_0_0_1"/>
<sequence>MKMQKPMTDLLVSEHPAQSLSAYLDIFRVDFDFISIPCPDDAFKYFKILIVVENFAFHCLDACFKPYRDLCNLQTNLEFAARSPLTEYP</sequence>
<dbReference type="AlphaFoldDB" id="A0A061EP55"/>